<dbReference type="OMA" id="QWWAQPL"/>
<name>A0A7I4YMA3_HAECO</name>
<dbReference type="OrthoDB" id="5792480at2759"/>
<dbReference type="PANTHER" id="PTHR36947:SF6">
    <property type="entry name" value="TLDC DOMAIN-CONTAINING PROTEIN"/>
    <property type="match status" value="1"/>
</dbReference>
<keyword evidence="3" id="KW-1185">Reference proteome</keyword>
<sequence length="467" mass="52419">MQPKGRNSRSEVFYISKSFKKAVTLPPARAWRVKETDVAARGYVLCITKSKGLFFDKMTNLEPRLLTLTRSGLLIIYNKEDKGYVVDVKDAKVMTTKTDHFRTKQQSYRRCTLKLKFKYGSVSMIMFNEEIPAWRTAIATAHDGLMRTRLHFIGIHRGPTLAMQRLDKTLKNLEEAGASTDELKKKSYTDLSTSKSPDVQDSAASIKTCIDAEGVIEPLENNSEVTVDMPEDSEPTTVIETHQRSSPSTKKPLPTIVITQDENSQYDTFDPTVCDSSYQWLHREIKKSANMVQARACVSDSTNSGLFTELTDGDGSKAESAKSVRCGYTSVATLRSRLEAKMQGKKFKRVPKPTRIPALNQPNEKSPVTRTHIIDPGSKEPMKANQNSSLRIKLRPVARSQSESDLETAMKGRSRQRPPTSYDDSLLGVSHSERAALTTRPTLALQKENDSMDKYGANQWWANPLRV</sequence>
<accession>A0A7I4YMA3</accession>
<organism evidence="3 4">
    <name type="scientific">Haemonchus contortus</name>
    <name type="common">Barber pole worm</name>
    <dbReference type="NCBI Taxonomy" id="6289"/>
    <lineage>
        <taxon>Eukaryota</taxon>
        <taxon>Metazoa</taxon>
        <taxon>Ecdysozoa</taxon>
        <taxon>Nematoda</taxon>
        <taxon>Chromadorea</taxon>
        <taxon>Rhabditida</taxon>
        <taxon>Rhabditina</taxon>
        <taxon>Rhabditomorpha</taxon>
        <taxon>Strongyloidea</taxon>
        <taxon>Trichostrongylidae</taxon>
        <taxon>Haemonchus</taxon>
    </lineage>
</organism>
<dbReference type="AlphaFoldDB" id="A0A7I4YMA3"/>
<proteinExistence type="predicted"/>
<feature type="region of interest" description="Disordered" evidence="1">
    <location>
        <begin position="342"/>
        <end position="442"/>
    </location>
</feature>
<protein>
    <submittedName>
        <fullName evidence="4">IRS-type PTB domain-containing protein</fullName>
    </submittedName>
</protein>
<dbReference type="PANTHER" id="PTHR36947">
    <property type="entry name" value="PROTEIN CBG04364"/>
    <property type="match status" value="1"/>
</dbReference>
<dbReference type="Proteomes" id="UP000025227">
    <property type="component" value="Unplaced"/>
</dbReference>
<reference evidence="4" key="1">
    <citation type="submission" date="2020-12" db="UniProtKB">
        <authorList>
            <consortium name="WormBaseParasite"/>
        </authorList>
    </citation>
    <scope>IDENTIFICATION</scope>
    <source>
        <strain evidence="4">MHco3</strain>
    </source>
</reference>
<feature type="compositionally biased region" description="Basic residues" evidence="1">
    <location>
        <begin position="343"/>
        <end position="352"/>
    </location>
</feature>
<dbReference type="WBParaSite" id="HCON_00119590-00001">
    <property type="protein sequence ID" value="HCON_00119590-00001"/>
    <property type="gene ID" value="HCON_00119590"/>
</dbReference>
<evidence type="ECO:0000313" key="3">
    <source>
        <dbReference type="Proteomes" id="UP000025227"/>
    </source>
</evidence>
<feature type="compositionally biased region" description="Polar residues" evidence="1">
    <location>
        <begin position="360"/>
        <end position="369"/>
    </location>
</feature>
<dbReference type="InterPro" id="IPR056680">
    <property type="entry name" value="DUF7778"/>
</dbReference>
<evidence type="ECO:0000256" key="1">
    <source>
        <dbReference type="SAM" id="MobiDB-lite"/>
    </source>
</evidence>
<dbReference type="Pfam" id="PF24998">
    <property type="entry name" value="DUF7778"/>
    <property type="match status" value="1"/>
</dbReference>
<evidence type="ECO:0000259" key="2">
    <source>
        <dbReference type="Pfam" id="PF24998"/>
    </source>
</evidence>
<feature type="domain" description="DUF7778" evidence="2">
    <location>
        <begin position="21"/>
        <end position="142"/>
    </location>
</feature>
<evidence type="ECO:0000313" key="4">
    <source>
        <dbReference type="WBParaSite" id="HCON_00119590-00001"/>
    </source>
</evidence>